<reference evidence="1 2" key="1">
    <citation type="journal article" date="2008" name="PLoS ONE">
        <title>Environmental adaptation: genomic analysis of the piezotolerant and psychrotolerant deep-sea iron reducing bacterium Shewanella piezotolerans WP3.</title>
        <authorList>
            <person name="Wang F."/>
            <person name="Wang J."/>
            <person name="Jian H."/>
            <person name="Zhang B."/>
            <person name="Li S."/>
            <person name="Wang F."/>
            <person name="Zeng X."/>
            <person name="Gao L."/>
            <person name="Bartlett D.H."/>
            <person name="Yu J."/>
            <person name="Hu S."/>
            <person name="Xiao X."/>
        </authorList>
    </citation>
    <scope>NUCLEOTIDE SEQUENCE [LARGE SCALE GENOMIC DNA]</scope>
    <source>
        <strain evidence="2">WP3 / JCM 13877</strain>
    </source>
</reference>
<evidence type="ECO:0000313" key="1">
    <source>
        <dbReference type="EMBL" id="ACJ28085.1"/>
    </source>
</evidence>
<dbReference type="EMBL" id="CP000472">
    <property type="protein sequence ID" value="ACJ28085.1"/>
    <property type="molecule type" value="Genomic_DNA"/>
</dbReference>
<keyword evidence="2" id="KW-1185">Reference proteome</keyword>
<organism evidence="1 2">
    <name type="scientific">Shewanella piezotolerans (strain WP3 / JCM 13877)</name>
    <dbReference type="NCBI Taxonomy" id="225849"/>
    <lineage>
        <taxon>Bacteria</taxon>
        <taxon>Pseudomonadati</taxon>
        <taxon>Pseudomonadota</taxon>
        <taxon>Gammaproteobacteria</taxon>
        <taxon>Alteromonadales</taxon>
        <taxon>Shewanellaceae</taxon>
        <taxon>Shewanella</taxon>
    </lineage>
</organism>
<dbReference type="KEGG" id="swp:swp_1296"/>
<name>B8CJI8_SHEPW</name>
<proteinExistence type="predicted"/>
<dbReference type="eggNOG" id="COG1607">
    <property type="taxonomic scope" value="Bacteria"/>
</dbReference>
<sequence length="91" mass="9867">MVEPRITISSNPTTCLKRFEFPLNGQTFSALGINPAPSLIGGQLLIWIDEEGAIFAGGQMQSQSPVTKLISEVNFMTAVSQGMLSSLLYLY</sequence>
<dbReference type="HOGENOM" id="CLU_2425287_0_0_6"/>
<protein>
    <submittedName>
        <fullName evidence="1">Thioesterase superfamily member</fullName>
    </submittedName>
</protein>
<dbReference type="STRING" id="225849.swp_1296"/>
<gene>
    <name evidence="1" type="ordered locus">swp_1296</name>
</gene>
<evidence type="ECO:0000313" key="2">
    <source>
        <dbReference type="Proteomes" id="UP000000753"/>
    </source>
</evidence>
<accession>B8CJI8</accession>
<dbReference type="AlphaFoldDB" id="B8CJI8"/>
<dbReference type="Proteomes" id="UP000000753">
    <property type="component" value="Chromosome"/>
</dbReference>